<organism evidence="3 4">
    <name type="scientific">Litchfieldella qijiaojingensis</name>
    <dbReference type="NCBI Taxonomy" id="980347"/>
    <lineage>
        <taxon>Bacteria</taxon>
        <taxon>Pseudomonadati</taxon>
        <taxon>Pseudomonadota</taxon>
        <taxon>Gammaproteobacteria</taxon>
        <taxon>Oceanospirillales</taxon>
        <taxon>Halomonadaceae</taxon>
        <taxon>Litchfieldella</taxon>
    </lineage>
</organism>
<sequence>MTDVATYYAAEAHTSARTLERPPRECRHSRKFKLFAGGQRLPHRHPSVDMSPMHGWRHNTPQQLRELEADPEMAKYEDPEYRKDLLGRWDEECLRYASHTRRAFVFGITRALGMVGFFLCLFAGVLYALTIFFQSLGNTRIDFFERIISGGGFILFTYVLTLSMWGGMTLLQKLFPNFAAGAYPGPSWELNRRTGEVMVAANPRKKRTAWQIAHRLPFHGFDCYLQSTPDYQGSPQYYLSLVHYAEEVHVSLAGMFGSTHSHVEQRAAWDMLQRYMDTSQPLPDIPAFESDRHRDPTTREHDERTGRDPRFWRDMDDATYATYVSANQHKLNAFYRG</sequence>
<evidence type="ECO:0000313" key="4">
    <source>
        <dbReference type="Proteomes" id="UP000653056"/>
    </source>
</evidence>
<proteinExistence type="predicted"/>
<protein>
    <submittedName>
        <fullName evidence="3">Uncharacterized protein</fullName>
    </submittedName>
</protein>
<keyword evidence="2" id="KW-0812">Transmembrane</keyword>
<feature type="region of interest" description="Disordered" evidence="1">
    <location>
        <begin position="282"/>
        <end position="310"/>
    </location>
</feature>
<evidence type="ECO:0000256" key="2">
    <source>
        <dbReference type="SAM" id="Phobius"/>
    </source>
</evidence>
<accession>A0ABQ2YE32</accession>
<dbReference type="Proteomes" id="UP000653056">
    <property type="component" value="Unassembled WGS sequence"/>
</dbReference>
<feature type="transmembrane region" description="Helical" evidence="2">
    <location>
        <begin position="147"/>
        <end position="165"/>
    </location>
</feature>
<gene>
    <name evidence="3" type="ORF">GCM10007160_05160</name>
</gene>
<keyword evidence="2" id="KW-0472">Membrane</keyword>
<dbReference type="EMBL" id="BMXS01000002">
    <property type="protein sequence ID" value="GGX80912.1"/>
    <property type="molecule type" value="Genomic_DNA"/>
</dbReference>
<keyword evidence="2" id="KW-1133">Transmembrane helix</keyword>
<reference evidence="4" key="1">
    <citation type="journal article" date="2019" name="Int. J. Syst. Evol. Microbiol.">
        <title>The Global Catalogue of Microorganisms (GCM) 10K type strain sequencing project: providing services to taxonomists for standard genome sequencing and annotation.</title>
        <authorList>
            <consortium name="The Broad Institute Genomics Platform"/>
            <consortium name="The Broad Institute Genome Sequencing Center for Infectious Disease"/>
            <person name="Wu L."/>
            <person name="Ma J."/>
        </authorList>
    </citation>
    <scope>NUCLEOTIDE SEQUENCE [LARGE SCALE GENOMIC DNA]</scope>
    <source>
        <strain evidence="4">KCTC 22228</strain>
    </source>
</reference>
<comment type="caution">
    <text evidence="3">The sequence shown here is derived from an EMBL/GenBank/DDBJ whole genome shotgun (WGS) entry which is preliminary data.</text>
</comment>
<feature type="compositionally biased region" description="Basic and acidic residues" evidence="1">
    <location>
        <begin position="289"/>
        <end position="310"/>
    </location>
</feature>
<evidence type="ECO:0000313" key="3">
    <source>
        <dbReference type="EMBL" id="GGX80912.1"/>
    </source>
</evidence>
<dbReference type="RefSeq" id="WP_189465948.1">
    <property type="nucleotide sequence ID" value="NZ_BMXS01000002.1"/>
</dbReference>
<name>A0ABQ2YE32_9GAMM</name>
<feature type="transmembrane region" description="Helical" evidence="2">
    <location>
        <begin position="111"/>
        <end position="135"/>
    </location>
</feature>
<evidence type="ECO:0000256" key="1">
    <source>
        <dbReference type="SAM" id="MobiDB-lite"/>
    </source>
</evidence>
<keyword evidence="4" id="KW-1185">Reference proteome</keyword>